<name>W7UH97_RUMFL</name>
<dbReference type="Gene3D" id="3.20.20.140">
    <property type="entry name" value="Metal-dependent hydrolases"/>
    <property type="match status" value="1"/>
</dbReference>
<feature type="domain" description="PHP" evidence="9">
    <location>
        <begin position="5"/>
        <end position="188"/>
    </location>
</feature>
<reference evidence="10 11" key="1">
    <citation type="journal article" date="2014" name="PLoS ONE">
        <title>Rumen cellulosomics: divergent fiber-degrading strategies revealed by comparative genome-wide analysis of six ruminococcal strains.</title>
        <authorList>
            <person name="Dassa B."/>
            <person name="Borovok I."/>
            <person name="Ruimy-Israeli V."/>
            <person name="Lamed R."/>
            <person name="Flint H.J."/>
            <person name="Duncan S.H."/>
            <person name="Henrissat B."/>
            <person name="Coutinho P."/>
            <person name="Morrison M."/>
            <person name="Mosoni P."/>
            <person name="Yeoman C.J."/>
            <person name="White B.A."/>
            <person name="Bayer E.A."/>
        </authorList>
    </citation>
    <scope>NUCLEOTIDE SEQUENCE [LARGE SCALE GENOMIC DNA]</scope>
    <source>
        <strain evidence="10 11">007c</strain>
    </source>
</reference>
<organism evidence="10 11">
    <name type="scientific">Ruminococcus flavefaciens 007c</name>
    <dbReference type="NCBI Taxonomy" id="1341157"/>
    <lineage>
        <taxon>Bacteria</taxon>
        <taxon>Bacillati</taxon>
        <taxon>Bacillota</taxon>
        <taxon>Clostridia</taxon>
        <taxon>Eubacteriales</taxon>
        <taxon>Oscillospiraceae</taxon>
        <taxon>Ruminococcus</taxon>
    </lineage>
</organism>
<dbReference type="InterPro" id="IPR016195">
    <property type="entry name" value="Pol/histidinol_Pase-like"/>
</dbReference>
<dbReference type="GO" id="GO:0004401">
    <property type="term" value="F:histidinol-phosphatase activity"/>
    <property type="evidence" value="ECO:0007669"/>
    <property type="project" value="UniProtKB-UniRule"/>
</dbReference>
<dbReference type="CDD" id="cd12110">
    <property type="entry name" value="PHP_HisPPase_Hisj_like"/>
    <property type="match status" value="1"/>
</dbReference>
<dbReference type="OrthoDB" id="9775255at2"/>
<dbReference type="GO" id="GO:0005737">
    <property type="term" value="C:cytoplasm"/>
    <property type="evidence" value="ECO:0007669"/>
    <property type="project" value="TreeGrafter"/>
</dbReference>
<gene>
    <name evidence="10" type="ORF">RF007C_10195</name>
</gene>
<evidence type="ECO:0000256" key="5">
    <source>
        <dbReference type="ARBA" id="ARBA00022801"/>
    </source>
</evidence>
<keyword evidence="4 8" id="KW-0028">Amino-acid biosynthesis</keyword>
<comment type="caution">
    <text evidence="10">The sequence shown here is derived from an EMBL/GenBank/DDBJ whole genome shotgun (WGS) entry which is preliminary data.</text>
</comment>
<comment type="catalytic activity">
    <reaction evidence="7 8">
        <text>L-histidinol phosphate + H2O = L-histidinol + phosphate</text>
        <dbReference type="Rhea" id="RHEA:14465"/>
        <dbReference type="ChEBI" id="CHEBI:15377"/>
        <dbReference type="ChEBI" id="CHEBI:43474"/>
        <dbReference type="ChEBI" id="CHEBI:57699"/>
        <dbReference type="ChEBI" id="CHEBI:57980"/>
        <dbReference type="EC" id="3.1.3.15"/>
    </reaction>
</comment>
<comment type="similarity">
    <text evidence="2 8">Belongs to the PHP hydrolase family. HisK subfamily.</text>
</comment>
<dbReference type="PANTHER" id="PTHR21039:SF0">
    <property type="entry name" value="HISTIDINOL-PHOSPHATASE"/>
    <property type="match status" value="1"/>
</dbReference>
<evidence type="ECO:0000313" key="10">
    <source>
        <dbReference type="EMBL" id="EWM53333.1"/>
    </source>
</evidence>
<evidence type="ECO:0000256" key="6">
    <source>
        <dbReference type="ARBA" id="ARBA00023102"/>
    </source>
</evidence>
<keyword evidence="11" id="KW-1185">Reference proteome</keyword>
<dbReference type="RefSeq" id="WP_037299672.1">
    <property type="nucleotide sequence ID" value="NZ_ATAX01000026.1"/>
</dbReference>
<proteinExistence type="inferred from homology"/>
<dbReference type="InterPro" id="IPR010140">
    <property type="entry name" value="Histidinol_P_phosphatase_HisJ"/>
</dbReference>
<sequence>MLANYHTHTFRCGHARGKDREFVESAVESGFRVLGFADHCPWVFDDGYVSEIRMTPAEVEGYFRSLTDLKKEYADDIKIYIGFEAEYIPELIETQDRFLADYPLDYMIMGQHFNEVEYKGAYMGVPTADEGILKQYVDCIIEGMESGRYRYLAHPDLLDFTGSSELYEEHFTRLCRYLKSRDIPVEINLLGMTGGRHYPSERFFRIAQKVGNKAIIGCDAHLPQSLCDRDSIEKGKCFAEKFGLEIVETLDGLD</sequence>
<dbReference type="Proteomes" id="UP000019365">
    <property type="component" value="Unassembled WGS sequence"/>
</dbReference>
<evidence type="ECO:0000256" key="3">
    <source>
        <dbReference type="ARBA" id="ARBA00013085"/>
    </source>
</evidence>
<evidence type="ECO:0000256" key="1">
    <source>
        <dbReference type="ARBA" id="ARBA00004970"/>
    </source>
</evidence>
<accession>W7UH97</accession>
<comment type="pathway">
    <text evidence="1 8">Amino-acid biosynthesis; L-histidine biosynthesis; L-histidine from 5-phospho-alpha-D-ribose 1-diphosphate: step 8/9.</text>
</comment>
<evidence type="ECO:0000256" key="4">
    <source>
        <dbReference type="ARBA" id="ARBA00022605"/>
    </source>
</evidence>
<dbReference type="AlphaFoldDB" id="W7UH97"/>
<dbReference type="EC" id="3.1.3.15" evidence="3 8"/>
<dbReference type="UniPathway" id="UPA00031">
    <property type="reaction ID" value="UER00013"/>
</dbReference>
<dbReference type="InterPro" id="IPR004013">
    <property type="entry name" value="PHP_dom"/>
</dbReference>
<dbReference type="NCBIfam" id="TIGR01856">
    <property type="entry name" value="hisJ_fam"/>
    <property type="match status" value="1"/>
</dbReference>
<dbReference type="GO" id="GO:0000105">
    <property type="term" value="P:L-histidine biosynthetic process"/>
    <property type="evidence" value="ECO:0007669"/>
    <property type="project" value="UniProtKB-UniRule"/>
</dbReference>
<evidence type="ECO:0000313" key="11">
    <source>
        <dbReference type="Proteomes" id="UP000019365"/>
    </source>
</evidence>
<dbReference type="PATRIC" id="fig|1341157.4.peg.2110"/>
<dbReference type="PANTHER" id="PTHR21039">
    <property type="entry name" value="HISTIDINOL PHOSPHATASE-RELATED"/>
    <property type="match status" value="1"/>
</dbReference>
<keyword evidence="6 8" id="KW-0368">Histidine biosynthesis</keyword>
<keyword evidence="5 8" id="KW-0378">Hydrolase</keyword>
<dbReference type="EMBL" id="ATAX01000026">
    <property type="protein sequence ID" value="EWM53333.1"/>
    <property type="molecule type" value="Genomic_DNA"/>
</dbReference>
<evidence type="ECO:0000256" key="7">
    <source>
        <dbReference type="ARBA" id="ARBA00049158"/>
    </source>
</evidence>
<dbReference type="eggNOG" id="COG1387">
    <property type="taxonomic scope" value="Bacteria"/>
</dbReference>
<dbReference type="SUPFAM" id="SSF89550">
    <property type="entry name" value="PHP domain-like"/>
    <property type="match status" value="1"/>
</dbReference>
<protein>
    <recommendedName>
        <fullName evidence="3 8">Histidinol-phosphatase</fullName>
        <shortName evidence="8">HolPase</shortName>
        <ecNumber evidence="3 8">3.1.3.15</ecNumber>
    </recommendedName>
</protein>
<evidence type="ECO:0000256" key="2">
    <source>
        <dbReference type="ARBA" id="ARBA00009152"/>
    </source>
</evidence>
<dbReference type="Pfam" id="PF02811">
    <property type="entry name" value="PHP"/>
    <property type="match status" value="1"/>
</dbReference>
<evidence type="ECO:0000256" key="8">
    <source>
        <dbReference type="RuleBase" id="RU366003"/>
    </source>
</evidence>
<evidence type="ECO:0000259" key="9">
    <source>
        <dbReference type="Pfam" id="PF02811"/>
    </source>
</evidence>